<dbReference type="WBParaSite" id="PSU_v2.g21263.t1">
    <property type="protein sequence ID" value="PSU_v2.g21263.t1"/>
    <property type="gene ID" value="PSU_v2.g21263"/>
</dbReference>
<keyword evidence="1" id="KW-0547">Nucleotide-binding</keyword>
<dbReference type="AlphaFoldDB" id="A0A914YLQ7"/>
<dbReference type="Pfam" id="PF00069">
    <property type="entry name" value="Pkinase"/>
    <property type="match status" value="1"/>
</dbReference>
<name>A0A914YLQ7_9BILA</name>
<dbReference type="PROSITE" id="PS00107">
    <property type="entry name" value="PROTEIN_KINASE_ATP"/>
    <property type="match status" value="1"/>
</dbReference>
<evidence type="ECO:0000259" key="3">
    <source>
        <dbReference type="PROSITE" id="PS50853"/>
    </source>
</evidence>
<dbReference type="Gene3D" id="2.30.30.40">
    <property type="entry name" value="SH3 Domains"/>
    <property type="match status" value="1"/>
</dbReference>
<dbReference type="SMART" id="SM00220">
    <property type="entry name" value="S_TKc"/>
    <property type="match status" value="1"/>
</dbReference>
<dbReference type="SUPFAM" id="SSF49265">
    <property type="entry name" value="Fibronectin type III"/>
    <property type="match status" value="1"/>
</dbReference>
<dbReference type="InterPro" id="IPR036116">
    <property type="entry name" value="FN3_sf"/>
</dbReference>
<feature type="domain" description="Protein kinase" evidence="2">
    <location>
        <begin position="347"/>
        <end position="609"/>
    </location>
</feature>
<accession>A0A914YLQ7</accession>
<feature type="binding site" evidence="1">
    <location>
        <position position="376"/>
    </location>
    <ligand>
        <name>ATP</name>
        <dbReference type="ChEBI" id="CHEBI:30616"/>
    </ligand>
</feature>
<dbReference type="GO" id="GO:0004672">
    <property type="term" value="F:protein kinase activity"/>
    <property type="evidence" value="ECO:0007669"/>
    <property type="project" value="InterPro"/>
</dbReference>
<proteinExistence type="predicted"/>
<dbReference type="InterPro" id="IPR011009">
    <property type="entry name" value="Kinase-like_dom_sf"/>
</dbReference>
<dbReference type="GO" id="GO:0005524">
    <property type="term" value="F:ATP binding"/>
    <property type="evidence" value="ECO:0007669"/>
    <property type="project" value="UniProtKB-UniRule"/>
</dbReference>
<dbReference type="PROSITE" id="PS50011">
    <property type="entry name" value="PROTEIN_KINASE_DOM"/>
    <property type="match status" value="1"/>
</dbReference>
<evidence type="ECO:0000313" key="4">
    <source>
        <dbReference type="Proteomes" id="UP000887577"/>
    </source>
</evidence>
<dbReference type="Pfam" id="PF07679">
    <property type="entry name" value="I-set"/>
    <property type="match status" value="1"/>
</dbReference>
<dbReference type="Gene3D" id="2.60.40.10">
    <property type="entry name" value="Immunoglobulins"/>
    <property type="match status" value="2"/>
</dbReference>
<dbReference type="InterPro" id="IPR013783">
    <property type="entry name" value="Ig-like_fold"/>
</dbReference>
<dbReference type="SUPFAM" id="SSF56112">
    <property type="entry name" value="Protein kinase-like (PK-like)"/>
    <property type="match status" value="1"/>
</dbReference>
<sequence length="643" mass="73269">MRVFGRLSCDFNAVQNDQISACEGEIVQIIDIKDGYATIKKESNQSGKIPNYFLEMVECSEENQNHTIDKIPHCNEQYCDNNRELVKEGIENDYANSEDDYLRDIPFVPKLVTFSAVVPSEGLLFPSSQPYIIQDLIDCSFRIGDPIEIHAHIGSQYDFALKWNFPNKNRDDAIISAPSDKGHISLFLSHSTIDDRGKYTVTLANEHGKISSSCWIHVVTQPSIPLNLKRAVDPSKPKAIRLKWTPPMDKGGSRLLWYTVQYIRDGLTEFQEVIHGIKQCCIRISHVQNTNYSFRVFAFNEYFKSEPSESVTIDANELESMLEQAKIIELEKKLNVELLKKSFAECFSIEHKIGKGRTGICRQLTCKISGKQFVGKFFPQHAADYDKISREIRILSQIRYSNIPHYFGTAVSKDDEIVVITDKIYGQPILNYICNCGYLSEAMMQKFAFDLISAISFIHVRGIAHLGIKPEELLIETTSNLPKLILIDFGSAEEFEGSNAMNTTNLSIWQGGAVEFLAPEQLAHKPCCKSDVWSVGVLLFVLATGISPFEDLDGSDEVSRRRILEGEIADCNEKFRDYSPQLLQLIAQIFVVDHKERISSIDCLHHKWINEVQSDTFSMVDHIEEYCEKRRDRMRSSFLLHEI</sequence>
<keyword evidence="1" id="KW-0067">ATP-binding</keyword>
<dbReference type="Proteomes" id="UP000887577">
    <property type="component" value="Unplaced"/>
</dbReference>
<dbReference type="SUPFAM" id="SSF50044">
    <property type="entry name" value="SH3-domain"/>
    <property type="match status" value="1"/>
</dbReference>
<evidence type="ECO:0000313" key="5">
    <source>
        <dbReference type="WBParaSite" id="PSU_v2.g21263.t1"/>
    </source>
</evidence>
<dbReference type="CDD" id="cd00063">
    <property type="entry name" value="FN3"/>
    <property type="match status" value="1"/>
</dbReference>
<evidence type="ECO:0000259" key="2">
    <source>
        <dbReference type="PROSITE" id="PS50011"/>
    </source>
</evidence>
<dbReference type="SUPFAM" id="SSF48726">
    <property type="entry name" value="Immunoglobulin"/>
    <property type="match status" value="1"/>
</dbReference>
<dbReference type="InterPro" id="IPR036028">
    <property type="entry name" value="SH3-like_dom_sf"/>
</dbReference>
<evidence type="ECO:0000256" key="1">
    <source>
        <dbReference type="PROSITE-ProRule" id="PRU10141"/>
    </source>
</evidence>
<dbReference type="Pfam" id="PF00041">
    <property type="entry name" value="fn3"/>
    <property type="match status" value="1"/>
</dbReference>
<protein>
    <submittedName>
        <fullName evidence="5">Uncharacterized protein</fullName>
    </submittedName>
</protein>
<feature type="domain" description="Fibronectin type-III" evidence="3">
    <location>
        <begin position="224"/>
        <end position="318"/>
    </location>
</feature>
<dbReference type="InterPro" id="IPR003961">
    <property type="entry name" value="FN3_dom"/>
</dbReference>
<dbReference type="InterPro" id="IPR036179">
    <property type="entry name" value="Ig-like_dom_sf"/>
</dbReference>
<organism evidence="4 5">
    <name type="scientific">Panagrolaimus superbus</name>
    <dbReference type="NCBI Taxonomy" id="310955"/>
    <lineage>
        <taxon>Eukaryota</taxon>
        <taxon>Metazoa</taxon>
        <taxon>Ecdysozoa</taxon>
        <taxon>Nematoda</taxon>
        <taxon>Chromadorea</taxon>
        <taxon>Rhabditida</taxon>
        <taxon>Tylenchina</taxon>
        <taxon>Panagrolaimomorpha</taxon>
        <taxon>Panagrolaimoidea</taxon>
        <taxon>Panagrolaimidae</taxon>
        <taxon>Panagrolaimus</taxon>
    </lineage>
</organism>
<reference evidence="5" key="1">
    <citation type="submission" date="2022-11" db="UniProtKB">
        <authorList>
            <consortium name="WormBaseParasite"/>
        </authorList>
    </citation>
    <scope>IDENTIFICATION</scope>
</reference>
<dbReference type="InterPro" id="IPR017441">
    <property type="entry name" value="Protein_kinase_ATP_BS"/>
</dbReference>
<dbReference type="PANTHER" id="PTHR24347">
    <property type="entry name" value="SERINE/THREONINE-PROTEIN KINASE"/>
    <property type="match status" value="1"/>
</dbReference>
<dbReference type="InterPro" id="IPR000719">
    <property type="entry name" value="Prot_kinase_dom"/>
</dbReference>
<dbReference type="Gene3D" id="1.10.510.10">
    <property type="entry name" value="Transferase(Phosphotransferase) domain 1"/>
    <property type="match status" value="1"/>
</dbReference>
<dbReference type="PROSITE" id="PS50853">
    <property type="entry name" value="FN3"/>
    <property type="match status" value="1"/>
</dbReference>
<dbReference type="InterPro" id="IPR013098">
    <property type="entry name" value="Ig_I-set"/>
</dbReference>
<keyword evidence="4" id="KW-1185">Reference proteome</keyword>